<evidence type="ECO:0000313" key="3">
    <source>
        <dbReference type="Proteomes" id="UP001596978"/>
    </source>
</evidence>
<organism evidence="2 3">
    <name type="scientific">Sungkyunkwania multivorans</name>
    <dbReference type="NCBI Taxonomy" id="1173618"/>
    <lineage>
        <taxon>Bacteria</taxon>
        <taxon>Pseudomonadati</taxon>
        <taxon>Bacteroidota</taxon>
        <taxon>Flavobacteriia</taxon>
        <taxon>Flavobacteriales</taxon>
        <taxon>Flavobacteriaceae</taxon>
        <taxon>Sungkyunkwania</taxon>
    </lineage>
</organism>
<proteinExistence type="predicted"/>
<accession>A0ABW3CV28</accession>
<dbReference type="InterPro" id="IPR034660">
    <property type="entry name" value="DinB/YfiT-like"/>
</dbReference>
<evidence type="ECO:0008006" key="4">
    <source>
        <dbReference type="Google" id="ProtNLM"/>
    </source>
</evidence>
<feature type="signal peptide" evidence="1">
    <location>
        <begin position="1"/>
        <end position="20"/>
    </location>
</feature>
<sequence length="197" mass="22299">MKVKGILFSLMSIFAVVTVAQETMSELPYHQIPDAPESYTAGTVAARMVDGLGFRYYWATEGLREKDLEYKPNKESRTTAQTIDHIYGLSKTIINATLKKPNISSEEKELSFEQKRAATLNNFKRAADILRSSDDISQYNMVFQQADGRTSEFPFWNHINGPIADAIWHCGQVVSFRRASGNPFNSKVSLLRGRLRQ</sequence>
<dbReference type="SUPFAM" id="SSF109854">
    <property type="entry name" value="DinB/YfiT-like putative metalloenzymes"/>
    <property type="match status" value="1"/>
</dbReference>
<reference evidence="3" key="1">
    <citation type="journal article" date="2019" name="Int. J. Syst. Evol. Microbiol.">
        <title>The Global Catalogue of Microorganisms (GCM) 10K type strain sequencing project: providing services to taxonomists for standard genome sequencing and annotation.</title>
        <authorList>
            <consortium name="The Broad Institute Genomics Platform"/>
            <consortium name="The Broad Institute Genome Sequencing Center for Infectious Disease"/>
            <person name="Wu L."/>
            <person name="Ma J."/>
        </authorList>
    </citation>
    <scope>NUCLEOTIDE SEQUENCE [LARGE SCALE GENOMIC DNA]</scope>
    <source>
        <strain evidence="3">CCUG 62952</strain>
    </source>
</reference>
<keyword evidence="3" id="KW-1185">Reference proteome</keyword>
<comment type="caution">
    <text evidence="2">The sequence shown here is derived from an EMBL/GenBank/DDBJ whole genome shotgun (WGS) entry which is preliminary data.</text>
</comment>
<dbReference type="Proteomes" id="UP001596978">
    <property type="component" value="Unassembled WGS sequence"/>
</dbReference>
<gene>
    <name evidence="2" type="ORF">ACFQ1M_04740</name>
</gene>
<evidence type="ECO:0000256" key="1">
    <source>
        <dbReference type="SAM" id="SignalP"/>
    </source>
</evidence>
<evidence type="ECO:0000313" key="2">
    <source>
        <dbReference type="EMBL" id="MFD0861503.1"/>
    </source>
</evidence>
<protein>
    <recommendedName>
        <fullName evidence="4">DinB family protein</fullName>
    </recommendedName>
</protein>
<dbReference type="Gene3D" id="1.20.120.450">
    <property type="entry name" value="dinb family like domain"/>
    <property type="match status" value="1"/>
</dbReference>
<feature type="chain" id="PRO_5045654316" description="DinB family protein" evidence="1">
    <location>
        <begin position="21"/>
        <end position="197"/>
    </location>
</feature>
<dbReference type="RefSeq" id="WP_386404645.1">
    <property type="nucleotide sequence ID" value="NZ_JBHTJH010000004.1"/>
</dbReference>
<name>A0ABW3CV28_9FLAO</name>
<keyword evidence="1" id="KW-0732">Signal</keyword>
<dbReference type="EMBL" id="JBHTJH010000004">
    <property type="protein sequence ID" value="MFD0861503.1"/>
    <property type="molecule type" value="Genomic_DNA"/>
</dbReference>